<dbReference type="EMBL" id="CP003349">
    <property type="protein sequence ID" value="AFD06321.1"/>
    <property type="molecule type" value="Genomic_DNA"/>
</dbReference>
<dbReference type="InterPro" id="IPR029062">
    <property type="entry name" value="Class_I_gatase-like"/>
</dbReference>
<accession>H8KVE1</accession>
<dbReference type="RefSeq" id="WP_014679548.1">
    <property type="nucleotide sequence ID" value="NC_017770.1"/>
</dbReference>
<protein>
    <submittedName>
        <fullName evidence="1">Putative LmbE-like protein</fullName>
    </submittedName>
</protein>
<dbReference type="GO" id="GO:0016811">
    <property type="term" value="F:hydrolase activity, acting on carbon-nitrogen (but not peptide) bonds, in linear amides"/>
    <property type="evidence" value="ECO:0007669"/>
    <property type="project" value="TreeGrafter"/>
</dbReference>
<dbReference type="STRING" id="929556.Solca_1227"/>
<evidence type="ECO:0000313" key="2">
    <source>
        <dbReference type="Proteomes" id="UP000007590"/>
    </source>
</evidence>
<dbReference type="HOGENOM" id="CLU_347750_0_0_10"/>
<keyword evidence="2" id="KW-1185">Reference proteome</keyword>
<reference evidence="1" key="1">
    <citation type="submission" date="2012-02" db="EMBL/GenBank/DDBJ databases">
        <title>The complete genome of Solitalea canadensis DSM 3403.</title>
        <authorList>
            <consortium name="US DOE Joint Genome Institute (JGI-PGF)"/>
            <person name="Lucas S."/>
            <person name="Copeland A."/>
            <person name="Lapidus A."/>
            <person name="Glavina del Rio T."/>
            <person name="Dalin E."/>
            <person name="Tice H."/>
            <person name="Bruce D."/>
            <person name="Goodwin L."/>
            <person name="Pitluck S."/>
            <person name="Peters L."/>
            <person name="Ovchinnikova G."/>
            <person name="Lu M."/>
            <person name="Kyrpides N."/>
            <person name="Mavromatis K."/>
            <person name="Ivanova N."/>
            <person name="Brettin T."/>
            <person name="Detter J.C."/>
            <person name="Han C."/>
            <person name="Larimer F."/>
            <person name="Land M."/>
            <person name="Hauser L."/>
            <person name="Markowitz V."/>
            <person name="Cheng J.-F."/>
            <person name="Hugenholtz P."/>
            <person name="Woyke T."/>
            <person name="Wu D."/>
            <person name="Spring S."/>
            <person name="Schroeder M."/>
            <person name="Kopitz M."/>
            <person name="Brambilla E."/>
            <person name="Klenk H.-P."/>
            <person name="Eisen J.A."/>
        </authorList>
    </citation>
    <scope>NUCLEOTIDE SEQUENCE</scope>
    <source>
        <strain evidence="1">DSM 3403</strain>
    </source>
</reference>
<gene>
    <name evidence="1" type="ordered locus">Solca_1227</name>
</gene>
<dbReference type="Pfam" id="PF02585">
    <property type="entry name" value="PIG-L"/>
    <property type="match status" value="1"/>
</dbReference>
<dbReference type="InterPro" id="IPR024078">
    <property type="entry name" value="LmbE-like_dom_sf"/>
</dbReference>
<name>H8KVE1_SOLCM</name>
<dbReference type="SUPFAM" id="SSF52317">
    <property type="entry name" value="Class I glutamine amidotransferase-like"/>
    <property type="match status" value="1"/>
</dbReference>
<proteinExistence type="predicted"/>
<dbReference type="InterPro" id="IPR003737">
    <property type="entry name" value="GlcNAc_PI_deacetylase-related"/>
</dbReference>
<dbReference type="AlphaFoldDB" id="H8KVE1"/>
<dbReference type="SUPFAM" id="SSF102588">
    <property type="entry name" value="LmbE-like"/>
    <property type="match status" value="1"/>
</dbReference>
<evidence type="ECO:0000313" key="1">
    <source>
        <dbReference type="EMBL" id="AFD06321.1"/>
    </source>
</evidence>
<dbReference type="Proteomes" id="UP000007590">
    <property type="component" value="Chromosome"/>
</dbReference>
<dbReference type="PANTHER" id="PTHR12993">
    <property type="entry name" value="N-ACETYLGLUCOSAMINYL-PHOSPHATIDYLINOSITOL DE-N-ACETYLASE-RELATED"/>
    <property type="match status" value="1"/>
</dbReference>
<dbReference type="PANTHER" id="PTHR12993:SF11">
    <property type="entry name" value="N-ACETYLGLUCOSAMINYL-PHOSPHATIDYLINOSITOL DE-N-ACETYLASE"/>
    <property type="match status" value="1"/>
</dbReference>
<organism evidence="1 2">
    <name type="scientific">Solitalea canadensis (strain ATCC 29591 / DSM 3403 / JCM 21819 / LMG 8368 / NBRC 15130 / NCIMB 12057 / USAM 9D)</name>
    <name type="common">Flexibacter canadensis</name>
    <dbReference type="NCBI Taxonomy" id="929556"/>
    <lineage>
        <taxon>Bacteria</taxon>
        <taxon>Pseudomonadati</taxon>
        <taxon>Bacteroidota</taxon>
        <taxon>Sphingobacteriia</taxon>
        <taxon>Sphingobacteriales</taxon>
        <taxon>Sphingobacteriaceae</taxon>
        <taxon>Solitalea</taxon>
    </lineage>
</organism>
<dbReference type="eggNOG" id="COG2120">
    <property type="taxonomic scope" value="Bacteria"/>
</dbReference>
<dbReference type="Gene3D" id="3.40.50.10320">
    <property type="entry name" value="LmbE-like"/>
    <property type="match status" value="1"/>
</dbReference>
<dbReference type="KEGG" id="scn:Solca_1227"/>
<sequence length="825" mass="91777">MKKAFVFLSIILFPFIGLRAQQPKVYSSSEILLALKKLNTFGSALYVAAHPDDENTRLIAWLANEKNVRTGYLSMTRGDGGQNLIGDQQGELLGLIRTQELLAARRVDGAEQFFTRANDFGFSKNPEETFKIWNKDSILADVVWTIRKFRPDVIITRFATDGSGGHGHHTASAILAEEAFTAAADPNRFPEQLKYVQPWQAKRLLYNNASRFWNPNADMTGNVAVEVGSYNAMLGKSYGELAAESRSMHKSQGFGSAKTRGSVTEYFKNIKGYAAEKDIFDGIELSANHVAGAESFMQWSKKAQDEFLADEPGTVIPDLLNAYKALDSIQDSYWKNQKRKELENVLLACSGIYLEATASDYYVAPGDVLKVAVSAINRSEASIVLEKVILPQGSNSSPQKNLEKDQLYKEDKSLTLDTKIAYSNPYWLTEKHSEGLFRVNDPLLIGLAEAPEPIEAQFVLSYQGQIISISKPVVYKWVDPVDGELYRPVEVTPPVMVNLDAKSYIFPNGQSKKIRVLIKAGKDNCSGSASLEVPAGWKVSPASIPFSFKKKGEELAVEFNITPSSENATVGVKAHATVDGQIYGKGLQVIEYKHIPTQTLFPDAEAKLVRFNINHKSKTIGYIKGAGDDVPRSLEQIGYEVKMLNDGMLSNGVDLSVYDAIVIGVRAYNTNERMKFYYNKLMDYVKNGGNLIVQYNTNNFLGGVKSEIGPYPFTISRDRVTDENAEVRFELPKHKVLNTPNKIGADDFKNWIQERGIYFAGDWDKNYETPFSLNDPNENSSKGSTLIAKYGKGHFVYTGLVFFRELPAGVPGAYRLFVNMIELGK</sequence>
<dbReference type="OrthoDB" id="9759749at2"/>